<sequence>MSLIGPVELHLPAPFNITTSNITAEQEYPIDKTNRANSVAIKPRVFTITAVDQNALMKPDVYLRSMPYITSVHAHSEEFRACNAPLVMWLQNLHVYMVPVVMVATQNVKIINIFERIN</sequence>
<dbReference type="OrthoDB" id="5835702at2759"/>
<protein>
    <submittedName>
        <fullName evidence="1">Uncharacterized protein</fullName>
    </submittedName>
</protein>
<evidence type="ECO:0000313" key="1">
    <source>
        <dbReference type="EMBL" id="CAB3261003.1"/>
    </source>
</evidence>
<proteinExistence type="predicted"/>
<gene>
    <name evidence="1" type="ORF">APLA_LOCUS17267</name>
</gene>
<dbReference type="EMBL" id="CADEBD010000959">
    <property type="protein sequence ID" value="CAB3261003.1"/>
    <property type="molecule type" value="Genomic_DNA"/>
</dbReference>
<organism evidence="1 2">
    <name type="scientific">Arctia plantaginis</name>
    <name type="common">Wood tiger moth</name>
    <name type="synonym">Phalaena plantaginis</name>
    <dbReference type="NCBI Taxonomy" id="874455"/>
    <lineage>
        <taxon>Eukaryota</taxon>
        <taxon>Metazoa</taxon>
        <taxon>Ecdysozoa</taxon>
        <taxon>Arthropoda</taxon>
        <taxon>Hexapoda</taxon>
        <taxon>Insecta</taxon>
        <taxon>Pterygota</taxon>
        <taxon>Neoptera</taxon>
        <taxon>Endopterygota</taxon>
        <taxon>Lepidoptera</taxon>
        <taxon>Glossata</taxon>
        <taxon>Ditrysia</taxon>
        <taxon>Noctuoidea</taxon>
        <taxon>Erebidae</taxon>
        <taxon>Arctiinae</taxon>
        <taxon>Arctia</taxon>
    </lineage>
</organism>
<accession>A0A8S1BV15</accession>
<evidence type="ECO:0000313" key="2">
    <source>
        <dbReference type="Proteomes" id="UP000494256"/>
    </source>
</evidence>
<dbReference type="Proteomes" id="UP000494256">
    <property type="component" value="Unassembled WGS sequence"/>
</dbReference>
<name>A0A8S1BV15_ARCPL</name>
<dbReference type="AlphaFoldDB" id="A0A8S1BV15"/>
<comment type="caution">
    <text evidence="1">The sequence shown here is derived from an EMBL/GenBank/DDBJ whole genome shotgun (WGS) entry which is preliminary data.</text>
</comment>
<reference evidence="1 2" key="1">
    <citation type="submission" date="2020-04" db="EMBL/GenBank/DDBJ databases">
        <authorList>
            <person name="Wallbank WR R."/>
            <person name="Pardo Diaz C."/>
            <person name="Kozak K."/>
            <person name="Martin S."/>
            <person name="Jiggins C."/>
            <person name="Moest M."/>
            <person name="Warren A I."/>
            <person name="Byers J.R.P. K."/>
            <person name="Montejo-Kovacevich G."/>
            <person name="Yen C E."/>
        </authorList>
    </citation>
    <scope>NUCLEOTIDE SEQUENCE [LARGE SCALE GENOMIC DNA]</scope>
</reference>